<gene>
    <name evidence="3" type="ORF">SteCoe_25953</name>
</gene>
<evidence type="ECO:0000256" key="1">
    <source>
        <dbReference type="ARBA" id="ARBA00022801"/>
    </source>
</evidence>
<protein>
    <recommendedName>
        <fullName evidence="2">Tyrosine specific protein phosphatases domain-containing protein</fullName>
    </recommendedName>
</protein>
<proteinExistence type="predicted"/>
<dbReference type="GO" id="GO:0016791">
    <property type="term" value="F:phosphatase activity"/>
    <property type="evidence" value="ECO:0007669"/>
    <property type="project" value="UniProtKB-ARBA"/>
</dbReference>
<reference evidence="3 4" key="1">
    <citation type="submission" date="2016-11" db="EMBL/GenBank/DDBJ databases">
        <title>The macronuclear genome of Stentor coeruleus: a giant cell with tiny introns.</title>
        <authorList>
            <person name="Slabodnick M."/>
            <person name="Ruby J.G."/>
            <person name="Reiff S.B."/>
            <person name="Swart E.C."/>
            <person name="Gosai S."/>
            <person name="Prabakaran S."/>
            <person name="Witkowska E."/>
            <person name="Larue G.E."/>
            <person name="Fisher S."/>
            <person name="Freeman R.M."/>
            <person name="Gunawardena J."/>
            <person name="Chu W."/>
            <person name="Stover N.A."/>
            <person name="Gregory B.D."/>
            <person name="Nowacki M."/>
            <person name="Derisi J."/>
            <person name="Roy S.W."/>
            <person name="Marshall W.F."/>
            <person name="Sood P."/>
        </authorList>
    </citation>
    <scope>NUCLEOTIDE SEQUENCE [LARGE SCALE GENOMIC DNA]</scope>
    <source>
        <strain evidence="3">WM001</strain>
    </source>
</reference>
<feature type="domain" description="Tyrosine specific protein phosphatases" evidence="2">
    <location>
        <begin position="78"/>
        <end position="152"/>
    </location>
</feature>
<evidence type="ECO:0000313" key="3">
    <source>
        <dbReference type="EMBL" id="OMJ74995.1"/>
    </source>
</evidence>
<dbReference type="EMBL" id="MPUH01000716">
    <property type="protein sequence ID" value="OMJ74995.1"/>
    <property type="molecule type" value="Genomic_DNA"/>
</dbReference>
<keyword evidence="1" id="KW-0378">Hydrolase</keyword>
<dbReference type="InterPro" id="IPR050561">
    <property type="entry name" value="PTP"/>
</dbReference>
<accession>A0A1R2BEC9</accession>
<dbReference type="PROSITE" id="PS50056">
    <property type="entry name" value="TYR_PHOSPHATASE_2"/>
    <property type="match status" value="1"/>
</dbReference>
<dbReference type="Gene3D" id="3.90.190.10">
    <property type="entry name" value="Protein tyrosine phosphatase superfamily"/>
    <property type="match status" value="1"/>
</dbReference>
<keyword evidence="4" id="KW-1185">Reference proteome</keyword>
<evidence type="ECO:0000313" key="4">
    <source>
        <dbReference type="Proteomes" id="UP000187209"/>
    </source>
</evidence>
<dbReference type="Pfam" id="PF22784">
    <property type="entry name" value="PTP-SAK"/>
    <property type="match status" value="1"/>
</dbReference>
<dbReference type="SUPFAM" id="SSF52799">
    <property type="entry name" value="(Phosphotyrosine protein) phosphatases II"/>
    <property type="match status" value="1"/>
</dbReference>
<sequence length="170" mass="19040">MINKLSIISRGGLKFIVMDAPNNENAEQYASQLQFHNVSHLVRTCEGKYDDEIFKSRGIMIHDLFFSDGSAPQKEKLHEFLEVVKMTFFEAGKIKKASGTSPCIAVHCLSGLGRAPVLIAIALIEAGLDPSHAIDLIRRNRQGALNQNQIKFLMRYKRLGVFNRSCCAIF</sequence>
<dbReference type="InterPro" id="IPR057023">
    <property type="entry name" value="PTP-SAK"/>
</dbReference>
<dbReference type="InterPro" id="IPR029021">
    <property type="entry name" value="Prot-tyrosine_phosphatase-like"/>
</dbReference>
<evidence type="ECO:0000259" key="2">
    <source>
        <dbReference type="PROSITE" id="PS50056"/>
    </source>
</evidence>
<dbReference type="InterPro" id="IPR000387">
    <property type="entry name" value="Tyr_Pase_dom"/>
</dbReference>
<organism evidence="3 4">
    <name type="scientific">Stentor coeruleus</name>
    <dbReference type="NCBI Taxonomy" id="5963"/>
    <lineage>
        <taxon>Eukaryota</taxon>
        <taxon>Sar</taxon>
        <taxon>Alveolata</taxon>
        <taxon>Ciliophora</taxon>
        <taxon>Postciliodesmatophora</taxon>
        <taxon>Heterotrichea</taxon>
        <taxon>Heterotrichida</taxon>
        <taxon>Stentoridae</taxon>
        <taxon>Stentor</taxon>
    </lineage>
</organism>
<dbReference type="AlphaFoldDB" id="A0A1R2BEC9"/>
<name>A0A1R2BEC9_9CILI</name>
<comment type="caution">
    <text evidence="3">The sequence shown here is derived from an EMBL/GenBank/DDBJ whole genome shotgun (WGS) entry which is preliminary data.</text>
</comment>
<dbReference type="OrthoDB" id="306057at2759"/>
<dbReference type="PANTHER" id="PTHR23339">
    <property type="entry name" value="TYROSINE SPECIFIC PROTEIN PHOSPHATASE AND DUAL SPECIFICITY PROTEIN PHOSPHATASE"/>
    <property type="match status" value="1"/>
</dbReference>
<dbReference type="Proteomes" id="UP000187209">
    <property type="component" value="Unassembled WGS sequence"/>
</dbReference>